<keyword evidence="3" id="KW-1185">Reference proteome</keyword>
<name>A0ABT1XLX6_9SPHN</name>
<keyword evidence="1" id="KW-0472">Membrane</keyword>
<gene>
    <name evidence="2" type="ORF">NSO95_01805</name>
</gene>
<accession>A0ABT1XLX6</accession>
<dbReference type="EMBL" id="JANKHH010000001">
    <property type="protein sequence ID" value="MCR2832669.1"/>
    <property type="molecule type" value="Genomic_DNA"/>
</dbReference>
<evidence type="ECO:0000256" key="1">
    <source>
        <dbReference type="SAM" id="Phobius"/>
    </source>
</evidence>
<evidence type="ECO:0000313" key="2">
    <source>
        <dbReference type="EMBL" id="MCR2832669.1"/>
    </source>
</evidence>
<comment type="caution">
    <text evidence="2">The sequence shown here is derived from an EMBL/GenBank/DDBJ whole genome shotgun (WGS) entry which is preliminary data.</text>
</comment>
<dbReference type="Proteomes" id="UP001206067">
    <property type="component" value="Unassembled WGS sequence"/>
</dbReference>
<keyword evidence="1" id="KW-1133">Transmembrane helix</keyword>
<feature type="transmembrane region" description="Helical" evidence="1">
    <location>
        <begin position="86"/>
        <end position="105"/>
    </location>
</feature>
<evidence type="ECO:0000313" key="3">
    <source>
        <dbReference type="Proteomes" id="UP001206067"/>
    </source>
</evidence>
<reference evidence="2 3" key="1">
    <citation type="submission" date="2022-08" db="EMBL/GenBank/DDBJ databases">
        <title>Polyphasic taxonomy analysis of Qipengyuania sp.RS5-5.</title>
        <authorList>
            <person name="Xamxidin M."/>
            <person name="Wu M."/>
        </authorList>
    </citation>
    <scope>NUCLEOTIDE SEQUENCE [LARGE SCALE GENOMIC DNA]</scope>
    <source>
        <strain evidence="2 3">RS5-5</strain>
    </source>
</reference>
<sequence length="107" mass="11689">MGGMSPGFALLALASILVWIVLLVWLASWIILRLRLRYGWKLLDWRTILIPFIALTGAIHLGNFALDWIDEAVGTGRHEAPVGFPSAFLIGSVAIGVGIAVVRALRR</sequence>
<proteinExistence type="predicted"/>
<feature type="transmembrane region" description="Helical" evidence="1">
    <location>
        <begin position="43"/>
        <end position="66"/>
    </location>
</feature>
<protein>
    <submittedName>
        <fullName evidence="2">Uncharacterized protein</fullName>
    </submittedName>
</protein>
<keyword evidence="1" id="KW-0812">Transmembrane</keyword>
<organism evidence="2 3">
    <name type="scientific">Parerythrobacter lacustris</name>
    <dbReference type="NCBI Taxonomy" id="2969984"/>
    <lineage>
        <taxon>Bacteria</taxon>
        <taxon>Pseudomonadati</taxon>
        <taxon>Pseudomonadota</taxon>
        <taxon>Alphaproteobacteria</taxon>
        <taxon>Sphingomonadales</taxon>
        <taxon>Erythrobacteraceae</taxon>
        <taxon>Parerythrobacter</taxon>
    </lineage>
</organism>
<dbReference type="RefSeq" id="WP_257594428.1">
    <property type="nucleotide sequence ID" value="NZ_JANKHH010000001.1"/>
</dbReference>
<feature type="transmembrane region" description="Helical" evidence="1">
    <location>
        <begin position="6"/>
        <end position="31"/>
    </location>
</feature>